<dbReference type="PANTHER" id="PTHR30404">
    <property type="entry name" value="N-ACETYLMURAMOYL-L-ALANINE AMIDASE"/>
    <property type="match status" value="1"/>
</dbReference>
<dbReference type="GeneID" id="97392003"/>
<proteinExistence type="predicted"/>
<dbReference type="InterPro" id="IPR002508">
    <property type="entry name" value="MurNAc-LAA_cat"/>
</dbReference>
<evidence type="ECO:0000256" key="2">
    <source>
        <dbReference type="SAM" id="MobiDB-lite"/>
    </source>
</evidence>
<evidence type="ECO:0000256" key="1">
    <source>
        <dbReference type="ARBA" id="ARBA00022801"/>
    </source>
</evidence>
<feature type="compositionally biased region" description="Acidic residues" evidence="2">
    <location>
        <begin position="48"/>
        <end position="66"/>
    </location>
</feature>
<keyword evidence="3" id="KW-0732">Signal</keyword>
<reference evidence="5 6" key="1">
    <citation type="submission" date="2015-09" db="EMBL/GenBank/DDBJ databases">
        <authorList>
            <consortium name="Pathogen Informatics"/>
        </authorList>
    </citation>
    <scope>NUCLEOTIDE SEQUENCE [LARGE SCALE GENOMIC DNA]</scope>
    <source>
        <strain evidence="5 6">2789STDY5608891</strain>
    </source>
</reference>
<feature type="signal peptide" evidence="3">
    <location>
        <begin position="1"/>
        <end position="22"/>
    </location>
</feature>
<feature type="domain" description="MurNAc-LAA" evidence="4">
    <location>
        <begin position="149"/>
        <end position="333"/>
    </location>
</feature>
<protein>
    <submittedName>
        <fullName evidence="5">N-acetylmuramoyl-L-alanine amidase</fullName>
    </submittedName>
</protein>
<dbReference type="Pfam" id="PF01520">
    <property type="entry name" value="Amidase_3"/>
    <property type="match status" value="1"/>
</dbReference>
<dbReference type="GO" id="GO:0030288">
    <property type="term" value="C:outer membrane-bounded periplasmic space"/>
    <property type="evidence" value="ECO:0007669"/>
    <property type="project" value="TreeGrafter"/>
</dbReference>
<dbReference type="PROSITE" id="PS51257">
    <property type="entry name" value="PROKAR_LIPOPROTEIN"/>
    <property type="match status" value="1"/>
</dbReference>
<dbReference type="CDD" id="cd02696">
    <property type="entry name" value="MurNAc-LAA"/>
    <property type="match status" value="1"/>
</dbReference>
<name>A0A173RNQ7_EUBRA</name>
<sequence>MVRRVILLACAGILVFSMSACGKSQEAAKHQIEGSHVVSAESSVSAQEPEELSEAEPELPQDDEEITGAVEQIQDGTEEPQPEQNVTQPEGNQQSEQSQTVERGTVNYADRQEIYLDSSWQYADHSAIHSGCAVMYKASENRNGIVIGVNAGHGTSGGSSVKTLCHPDGSAKTTGGSTAAGATKATAVSGGMTFADGASESSVTLRMAQILRDKLLAAGYDVLMVRDGSDVQLDNVARTVICNNVADCHISLHWDGDGLNYDKGSFYISVPDGVKGMEPVAFHWTQHNALGASLVDGLRAQGCKINGGGSMSIDLTQTSYSTIPSVDMELGNACSNHSDETLNIQAEGLLHGINAYYGR</sequence>
<gene>
    <name evidence="5" type="ORF">ERS852448_00506</name>
</gene>
<feature type="region of interest" description="Disordered" evidence="2">
    <location>
        <begin position="32"/>
        <end position="101"/>
    </location>
</feature>
<organism evidence="5 6">
    <name type="scientific">Eubacterium ramulus</name>
    <dbReference type="NCBI Taxonomy" id="39490"/>
    <lineage>
        <taxon>Bacteria</taxon>
        <taxon>Bacillati</taxon>
        <taxon>Bacillota</taxon>
        <taxon>Clostridia</taxon>
        <taxon>Eubacteriales</taxon>
        <taxon>Eubacteriaceae</taxon>
        <taxon>Eubacterium</taxon>
    </lineage>
</organism>
<dbReference type="PANTHER" id="PTHR30404:SF0">
    <property type="entry name" value="N-ACETYLMURAMOYL-L-ALANINE AMIDASE AMIC"/>
    <property type="match status" value="1"/>
</dbReference>
<dbReference type="InterPro" id="IPR050695">
    <property type="entry name" value="N-acetylmuramoyl_amidase_3"/>
</dbReference>
<dbReference type="Proteomes" id="UP000095492">
    <property type="component" value="Unassembled WGS sequence"/>
</dbReference>
<evidence type="ECO:0000313" key="5">
    <source>
        <dbReference type="EMBL" id="CUM79630.1"/>
    </source>
</evidence>
<dbReference type="AlphaFoldDB" id="A0A173RNQ7"/>
<dbReference type="EMBL" id="CYYA01000003">
    <property type="protein sequence ID" value="CUM79630.1"/>
    <property type="molecule type" value="Genomic_DNA"/>
</dbReference>
<dbReference type="SUPFAM" id="SSF53187">
    <property type="entry name" value="Zn-dependent exopeptidases"/>
    <property type="match status" value="1"/>
</dbReference>
<dbReference type="GO" id="GO:0009253">
    <property type="term" value="P:peptidoglycan catabolic process"/>
    <property type="evidence" value="ECO:0007669"/>
    <property type="project" value="InterPro"/>
</dbReference>
<feature type="compositionally biased region" description="Polar residues" evidence="2">
    <location>
        <begin position="82"/>
        <end position="101"/>
    </location>
</feature>
<dbReference type="GO" id="GO:0008745">
    <property type="term" value="F:N-acetylmuramoyl-L-alanine amidase activity"/>
    <property type="evidence" value="ECO:0007669"/>
    <property type="project" value="InterPro"/>
</dbReference>
<keyword evidence="1" id="KW-0378">Hydrolase</keyword>
<evidence type="ECO:0000256" key="3">
    <source>
        <dbReference type="SAM" id="SignalP"/>
    </source>
</evidence>
<feature type="chain" id="PRO_5039032164" evidence="3">
    <location>
        <begin position="23"/>
        <end position="359"/>
    </location>
</feature>
<dbReference type="RefSeq" id="WP_242853568.1">
    <property type="nucleotide sequence ID" value="NZ_CP173382.1"/>
</dbReference>
<evidence type="ECO:0000259" key="4">
    <source>
        <dbReference type="Pfam" id="PF01520"/>
    </source>
</evidence>
<evidence type="ECO:0000313" key="6">
    <source>
        <dbReference type="Proteomes" id="UP000095492"/>
    </source>
</evidence>
<feature type="compositionally biased region" description="Low complexity" evidence="2">
    <location>
        <begin position="34"/>
        <end position="47"/>
    </location>
</feature>
<dbReference type="Gene3D" id="3.40.630.40">
    <property type="entry name" value="Zn-dependent exopeptidases"/>
    <property type="match status" value="1"/>
</dbReference>
<dbReference type="STRING" id="39490.ERS852448_00506"/>
<accession>A0A173RNQ7</accession>